<dbReference type="OrthoDB" id="6148432at2759"/>
<protein>
    <submittedName>
        <fullName evidence="2">Uncharacterized protein</fullName>
    </submittedName>
</protein>
<reference evidence="2" key="1">
    <citation type="submission" date="2021-04" db="EMBL/GenBank/DDBJ databases">
        <authorList>
            <consortium name="Molecular Ecology Group"/>
        </authorList>
    </citation>
    <scope>NUCLEOTIDE SEQUENCE</scope>
</reference>
<feature type="transmembrane region" description="Helical" evidence="1">
    <location>
        <begin position="7"/>
        <end position="26"/>
    </location>
</feature>
<dbReference type="PANTHER" id="PTHR21041">
    <property type="entry name" value="DENDRITIC CELL-SPECIFIC TRANSMEMBRANE PROTEIN"/>
    <property type="match status" value="1"/>
</dbReference>
<dbReference type="PANTHER" id="PTHR21041:SF9">
    <property type="entry name" value="DENDRITIC CELL-SPECIFIC TRANSMEMBRANE PROTEIN-LIKE DOMAIN-CONTAINING PROTEIN"/>
    <property type="match status" value="1"/>
</dbReference>
<feature type="transmembrane region" description="Helical" evidence="1">
    <location>
        <begin position="176"/>
        <end position="197"/>
    </location>
</feature>
<dbReference type="Proteomes" id="UP000678393">
    <property type="component" value="Unassembled WGS sequence"/>
</dbReference>
<dbReference type="Pfam" id="PF26039">
    <property type="entry name" value="Dcst2"/>
    <property type="match status" value="1"/>
</dbReference>
<feature type="transmembrane region" description="Helical" evidence="1">
    <location>
        <begin position="46"/>
        <end position="62"/>
    </location>
</feature>
<evidence type="ECO:0000313" key="2">
    <source>
        <dbReference type="EMBL" id="CAG5132396.1"/>
    </source>
</evidence>
<keyword evidence="1" id="KW-0812">Transmembrane</keyword>
<name>A0A8S4A014_9EUPU</name>
<evidence type="ECO:0000256" key="1">
    <source>
        <dbReference type="SAM" id="Phobius"/>
    </source>
</evidence>
<comment type="caution">
    <text evidence="2">The sequence shown here is derived from an EMBL/GenBank/DDBJ whole genome shotgun (WGS) entry which is preliminary data.</text>
</comment>
<accession>A0A8S4A014</accession>
<dbReference type="EMBL" id="CAJHNH020005334">
    <property type="protein sequence ID" value="CAG5132396.1"/>
    <property type="molecule type" value="Genomic_DNA"/>
</dbReference>
<evidence type="ECO:0000313" key="3">
    <source>
        <dbReference type="Proteomes" id="UP000678393"/>
    </source>
</evidence>
<keyword evidence="1" id="KW-0472">Membrane</keyword>
<keyword evidence="3" id="KW-1185">Reference proteome</keyword>
<dbReference type="AlphaFoldDB" id="A0A8S4A014"/>
<dbReference type="InterPro" id="IPR051856">
    <property type="entry name" value="CSR-E3_Ligase_Protein"/>
</dbReference>
<organism evidence="2 3">
    <name type="scientific">Candidula unifasciata</name>
    <dbReference type="NCBI Taxonomy" id="100452"/>
    <lineage>
        <taxon>Eukaryota</taxon>
        <taxon>Metazoa</taxon>
        <taxon>Spiralia</taxon>
        <taxon>Lophotrochozoa</taxon>
        <taxon>Mollusca</taxon>
        <taxon>Gastropoda</taxon>
        <taxon>Heterobranchia</taxon>
        <taxon>Euthyneura</taxon>
        <taxon>Panpulmonata</taxon>
        <taxon>Eupulmonata</taxon>
        <taxon>Stylommatophora</taxon>
        <taxon>Helicina</taxon>
        <taxon>Helicoidea</taxon>
        <taxon>Geomitridae</taxon>
        <taxon>Candidula</taxon>
    </lineage>
</organism>
<gene>
    <name evidence="2" type="ORF">CUNI_LOCUS17954</name>
</gene>
<feature type="non-terminal residue" evidence="2">
    <location>
        <position position="1"/>
    </location>
</feature>
<sequence length="217" mass="24459">MKADMKFSLAIAIGTGFILSIGMAFFKGVRCLVFLILPNFCSSKGRSFLLVYAMVLVMNFPVKNFSHNMDVMTEAATCGASLAMNETKELLETAAAPLMFVIRGVKKMLHAIKIFANEMQKAFMVLLRAVREIMAMIGRLFRWLYGMVDICNDRMGQPYRRCKRAFDNAFDKCVDVMWIFAFICYIVKAVALVCNIARIGELLCLIVSAIRSLVLEQ</sequence>
<proteinExistence type="predicted"/>
<keyword evidence="1" id="KW-1133">Transmembrane helix</keyword>